<dbReference type="Ensembl" id="ENSXETT00000091470">
    <property type="protein sequence ID" value="ENSXETP00000093981"/>
    <property type="gene ID" value="ENSXETG00000039171"/>
</dbReference>
<dbReference type="Bgee" id="ENSXETG00000039171">
    <property type="expression patterns" value="Expressed in testis and 8 other cell types or tissues"/>
</dbReference>
<feature type="compositionally biased region" description="Basic and acidic residues" evidence="5">
    <location>
        <begin position="176"/>
        <end position="187"/>
    </location>
</feature>
<evidence type="ECO:0000313" key="7">
    <source>
        <dbReference type="Proteomes" id="UP000008143"/>
    </source>
</evidence>
<dbReference type="InterPro" id="IPR055320">
    <property type="entry name" value="CEP72-like"/>
</dbReference>
<dbReference type="PANTHER" id="PTHR23311">
    <property type="entry name" value="HEAT SHOCK REGULATED 2"/>
    <property type="match status" value="1"/>
</dbReference>
<dbReference type="GeneTree" id="ENSGT00530000063884"/>
<accession>A0A6I8SGP3</accession>
<dbReference type="AlphaFoldDB" id="A0A6I8SGP3"/>
<dbReference type="GeneID" id="100497927"/>
<evidence type="ECO:0000256" key="2">
    <source>
        <dbReference type="ARBA" id="ARBA00022737"/>
    </source>
</evidence>
<keyword evidence="3 4" id="KW-0175">Coiled coil</keyword>
<gene>
    <name evidence="6 8 9" type="primary">lrrc36</name>
</gene>
<dbReference type="RefSeq" id="XP_012817518.2">
    <property type="nucleotide sequence ID" value="XM_012962064.3"/>
</dbReference>
<reference evidence="8" key="3">
    <citation type="submission" date="2025-04" db="UniProtKB">
        <authorList>
            <consortium name="RefSeq"/>
        </authorList>
    </citation>
    <scope>IDENTIFICATION</scope>
    <source>
        <strain evidence="8">Nigerian</strain>
        <tissue evidence="8">Liver and blood</tissue>
    </source>
</reference>
<evidence type="ECO:0000256" key="3">
    <source>
        <dbReference type="ARBA" id="ARBA00023054"/>
    </source>
</evidence>
<keyword evidence="7" id="KW-1185">Reference proteome</keyword>
<dbReference type="PANTHER" id="PTHR23311:SF6">
    <property type="entry name" value="LEUCINE-RICH REPEAT-CONTAINING PROTEIN 36"/>
    <property type="match status" value="1"/>
</dbReference>
<feature type="region of interest" description="Disordered" evidence="5">
    <location>
        <begin position="91"/>
        <end position="210"/>
    </location>
</feature>
<dbReference type="OMA" id="INRRTAG"/>
<feature type="compositionally biased region" description="Polar residues" evidence="5">
    <location>
        <begin position="188"/>
        <end position="197"/>
    </location>
</feature>
<dbReference type="CTD" id="55282"/>
<keyword evidence="1" id="KW-0433">Leucine-rich repeat</keyword>
<organism evidence="6">
    <name type="scientific">Xenopus tropicalis</name>
    <name type="common">Western clawed frog</name>
    <name type="synonym">Silurana tropicalis</name>
    <dbReference type="NCBI Taxonomy" id="8364"/>
    <lineage>
        <taxon>Eukaryota</taxon>
        <taxon>Metazoa</taxon>
        <taxon>Chordata</taxon>
        <taxon>Craniata</taxon>
        <taxon>Vertebrata</taxon>
        <taxon>Euteleostomi</taxon>
        <taxon>Amphibia</taxon>
        <taxon>Batrachia</taxon>
        <taxon>Anura</taxon>
        <taxon>Pipoidea</taxon>
        <taxon>Pipidae</taxon>
        <taxon>Xenopodinae</taxon>
        <taxon>Xenopus</taxon>
        <taxon>Silurana</taxon>
    </lineage>
</organism>
<dbReference type="Proteomes" id="UP000008143">
    <property type="component" value="Chromosome 4"/>
</dbReference>
<feature type="region of interest" description="Disordered" evidence="5">
    <location>
        <begin position="37"/>
        <end position="68"/>
    </location>
</feature>
<keyword evidence="2" id="KW-0677">Repeat</keyword>
<evidence type="ECO:0000313" key="9">
    <source>
        <dbReference type="Xenbase" id="XB-GENE-29099091"/>
    </source>
</evidence>
<evidence type="ECO:0000256" key="1">
    <source>
        <dbReference type="ARBA" id="ARBA00022614"/>
    </source>
</evidence>
<evidence type="ECO:0000313" key="8">
    <source>
        <dbReference type="RefSeq" id="XP_012817518.2"/>
    </source>
</evidence>
<evidence type="ECO:0000256" key="4">
    <source>
        <dbReference type="SAM" id="Coils"/>
    </source>
</evidence>
<dbReference type="OrthoDB" id="676979at2759"/>
<reference evidence="6" key="1">
    <citation type="journal article" date="2010" name="Science">
        <title>The genome of the Western clawed frog Xenopus tropicalis.</title>
        <authorList>
            <person name="Hellsten U."/>
            <person name="Harland R.M."/>
            <person name="Gilchrist M.J."/>
            <person name="Hendrix D."/>
            <person name="Jurka J."/>
            <person name="Kapitonov V."/>
            <person name="Ovcharenko I."/>
            <person name="Putnam N.H."/>
            <person name="Shu S."/>
            <person name="Taher L."/>
            <person name="Blitz I.L."/>
            <person name="Blumberg B."/>
            <person name="Dichmann D.S."/>
            <person name="Dubchak I."/>
            <person name="Amaya E."/>
            <person name="Detter J.C."/>
            <person name="Fletcher R."/>
            <person name="Gerhard D.S."/>
            <person name="Goodstein D."/>
            <person name="Graves T."/>
            <person name="Grigoriev I.V."/>
            <person name="Grimwood J."/>
            <person name="Kawashima T."/>
            <person name="Lindquist E."/>
            <person name="Lucas S.M."/>
            <person name="Mead P.E."/>
            <person name="Mitros T."/>
            <person name="Ogino H."/>
            <person name="Ohta Y."/>
            <person name="Poliakov A.V."/>
            <person name="Pollet N."/>
            <person name="Robert J."/>
            <person name="Salamov A."/>
            <person name="Sater A.K."/>
            <person name="Schmutz J."/>
            <person name="Terry A."/>
            <person name="Vize P.D."/>
            <person name="Warren W.C."/>
            <person name="Wells D."/>
            <person name="Wills A."/>
            <person name="Wilson R.K."/>
            <person name="Zimmerman L.B."/>
            <person name="Zorn A.M."/>
            <person name="Grainger R."/>
            <person name="Grammer T."/>
            <person name="Khokha M.K."/>
            <person name="Richardson P.M."/>
            <person name="Rokhsar D.S."/>
        </authorList>
    </citation>
    <scope>NUCLEOTIDE SEQUENCE [LARGE SCALE GENOMIC DNA]</scope>
    <source>
        <strain evidence="6">Nigerian</strain>
    </source>
</reference>
<reference evidence="6" key="2">
    <citation type="submission" date="2020-05" db="UniProtKB">
        <authorList>
            <consortium name="Ensembl"/>
        </authorList>
    </citation>
    <scope>IDENTIFICATION</scope>
</reference>
<dbReference type="Xenbase" id="XB-GENE-29099091">
    <property type="gene designation" value="lrrc36"/>
</dbReference>
<sequence>MAAALLNRTEERAVWDSARNAAKLNFRPKDYETLEIYEKDFRRNSRTKSRAPEEKAFQESSTGGGREAEQNLEQADYFNSTLPPSKSMLQENLQHQREQNDFEDGIEYRPLPSPTRSSLRSPNKDPTIRSKEGYRVTFADKNFSDLSSENDTPDKPLQNSSDINCTRKPHYSNADKSGESAVPRDCRSQNFRNNCLTPTPVRSKATGDNERTKFSLVDGADRYTGDLKNLTKPSYADEPKFSSERLLRASTDLYVSTHLNDSPLASNHLSALRKGFTDVPGIYTLPSKPTLGLSRQFTSKMESQSEYGDPKKTWRSDNVAAQKMDILANGMKRSSSLNSLLTPKPVSSYAVKYSDSLFSGAECQEKDRPFSSEMDSTTNFLQQLMDLVDRYWNGSGSLLQNQRFLVPARELLSSYLLTNHNKTAMPRTSCGVDKEYDSTDFLKEKLKKVIEENHILQSKISKLESKATANGDKGILSASQDDLQQKYEKLSLQVESLQQQLKQAHKLHETVNLLHDSQRSLVCTNEYLLQQLNKASPSYVLNTPFSSIKPRITSDKYLSSESSDQSASSPAHSSGQYRTPERLSMCPL</sequence>
<protein>
    <submittedName>
        <fullName evidence="6">Leucine rich repeat containing 36</fullName>
    </submittedName>
    <submittedName>
        <fullName evidence="8">Leucine-rich repeat-containing protein 36 isoform X1</fullName>
    </submittedName>
</protein>
<proteinExistence type="predicted"/>
<dbReference type="AGR" id="Xenbase:XB-GENE-29099091"/>
<name>A0A6I8SGP3_XENTR</name>
<feature type="coiled-coil region" evidence="4">
    <location>
        <begin position="446"/>
        <end position="507"/>
    </location>
</feature>
<feature type="region of interest" description="Disordered" evidence="5">
    <location>
        <begin position="556"/>
        <end position="588"/>
    </location>
</feature>
<evidence type="ECO:0000256" key="5">
    <source>
        <dbReference type="SAM" id="MobiDB-lite"/>
    </source>
</evidence>
<feature type="compositionally biased region" description="Low complexity" evidence="5">
    <location>
        <begin position="559"/>
        <end position="574"/>
    </location>
</feature>
<feature type="compositionally biased region" description="Basic and acidic residues" evidence="5">
    <location>
        <begin position="122"/>
        <end position="134"/>
    </location>
</feature>
<evidence type="ECO:0000313" key="6">
    <source>
        <dbReference type="Ensembl" id="ENSXETP00000093981"/>
    </source>
</evidence>